<name>A0A0D8MUB6_PHOLE</name>
<reference evidence="2 3" key="1">
    <citation type="submission" date="2018-03" db="EMBL/GenBank/DDBJ databases">
        <title>Whole genome sequencing of Histamine producing bacteria.</title>
        <authorList>
            <person name="Butler K."/>
        </authorList>
    </citation>
    <scope>NUCLEOTIDE SEQUENCE [LARGE SCALE GENOMIC DNA]</scope>
    <source>
        <strain evidence="1 4">ATCC 25521</strain>
        <strain evidence="2 3">ATCC 33979</strain>
    </source>
</reference>
<evidence type="ECO:0000313" key="2">
    <source>
        <dbReference type="EMBL" id="PSV88461.1"/>
    </source>
</evidence>
<proteinExistence type="predicted"/>
<dbReference type="OrthoDB" id="5823797at2"/>
<dbReference type="AlphaFoldDB" id="A0A0D8MUB6"/>
<evidence type="ECO:0000313" key="1">
    <source>
        <dbReference type="EMBL" id="PSV84022.1"/>
    </source>
</evidence>
<dbReference type="Proteomes" id="UP000240410">
    <property type="component" value="Unassembled WGS sequence"/>
</dbReference>
<dbReference type="EMBL" id="PYOI01000008">
    <property type="protein sequence ID" value="PSV84022.1"/>
    <property type="molecule type" value="Genomic_DNA"/>
</dbReference>
<keyword evidence="4" id="KW-1185">Reference proteome</keyword>
<organism evidence="2 3">
    <name type="scientific">Photobacterium leiognathi</name>
    <dbReference type="NCBI Taxonomy" id="553611"/>
    <lineage>
        <taxon>Bacteria</taxon>
        <taxon>Pseudomonadati</taxon>
        <taxon>Pseudomonadota</taxon>
        <taxon>Gammaproteobacteria</taxon>
        <taxon>Vibrionales</taxon>
        <taxon>Vibrionaceae</taxon>
        <taxon>Photobacterium</taxon>
    </lineage>
</organism>
<dbReference type="Proteomes" id="UP000241566">
    <property type="component" value="Unassembled WGS sequence"/>
</dbReference>
<dbReference type="EMBL" id="PYOJ01000018">
    <property type="protein sequence ID" value="PSV88461.1"/>
    <property type="molecule type" value="Genomic_DNA"/>
</dbReference>
<accession>A0A0D8MUB6</accession>
<protein>
    <submittedName>
        <fullName evidence="2">Uncharacterized protein</fullName>
    </submittedName>
</protein>
<comment type="caution">
    <text evidence="2">The sequence shown here is derived from an EMBL/GenBank/DDBJ whole genome shotgun (WGS) entry which is preliminary data.</text>
</comment>
<dbReference type="RefSeq" id="WP_008988825.1">
    <property type="nucleotide sequence ID" value="NZ_CP131599.1"/>
</dbReference>
<sequence>MSNILTFPVKEQPKERTPLETIVEQELLDLGADQYMIDVVIERMEKFLALASFEFDLKMKVSKECLEEMNENVFPAISEMQASVRDTMNEILTERVLHEIRLYNLEMQAVR</sequence>
<dbReference type="GeneID" id="99743493"/>
<gene>
    <name evidence="2" type="ORF">CTM89_14500</name>
    <name evidence="1" type="ORF">CTM94_07450</name>
</gene>
<evidence type="ECO:0000313" key="4">
    <source>
        <dbReference type="Proteomes" id="UP000241566"/>
    </source>
</evidence>
<evidence type="ECO:0000313" key="3">
    <source>
        <dbReference type="Proteomes" id="UP000240410"/>
    </source>
</evidence>